<dbReference type="EMBL" id="CM051400">
    <property type="protein sequence ID" value="KAJ4714329.1"/>
    <property type="molecule type" value="Genomic_DNA"/>
</dbReference>
<name>A0ACC1XUD5_MELAZ</name>
<sequence length="652" mass="73387">MEKENEKGKENNESENEYESEGTLNCLAFEDDEFICEPNHNMFNRDFYAVENEKEKKKKENEKEKEKEKEKKENEKESQKTLDFLAFEGDESVCVFSELLTKIGNAANKDSTTSRSLLLEQVCGETSSAAQEQGIGHALCVNEITNAPLAIGRWDNATSASQLNSTSFEQSPCFNYGSGSGISEFAPTDSFTQAPLRCNSQLHSGKLASASNNEVVYSNSVLNGGTNEGFSSVLEFNHALERVYFHGHASDHSFHYFEGDGITNAVAALPFDVFYQKINVSASLVIISEKGIKLENLTSSVNQGTFSFETRIDDIIDIKYQWLQRIGKVVVNLRVLSNHVLQDDDGCATSGIEELKFSVFEPNWPEKLAKITSLNTKYMELWNEHDFDDSGLACGEIYEPQSAAWYQSSFQPLTITESNKPRNTIELLLAQSYRSVDHQQQSLGEFPDQKVTTRSLPAQSYQQFGQPSHLGEFSESGMTAGSLYCGQPTSYYPHHHFDCTTSVTQQRQQGQLPYMTEAISEDYGHLTYQVNNFQSNMVQDSVGIIQHPFEEDEYEDEEDGKYEDDGEEEGERKNGSTTTTTDLIENRLNQDSNFDNDAGTVQKNDDVPVVIEEVNAEMELYDDEQVIKRPRTTVEDTRKSREKLSYSSGMSV</sequence>
<comment type="caution">
    <text evidence="1">The sequence shown here is derived from an EMBL/GenBank/DDBJ whole genome shotgun (WGS) entry which is preliminary data.</text>
</comment>
<reference evidence="1 2" key="1">
    <citation type="journal article" date="2023" name="Science">
        <title>Complex scaffold remodeling in plant triterpene biosynthesis.</title>
        <authorList>
            <person name="De La Pena R."/>
            <person name="Hodgson H."/>
            <person name="Liu J.C."/>
            <person name="Stephenson M.J."/>
            <person name="Martin A.C."/>
            <person name="Owen C."/>
            <person name="Harkess A."/>
            <person name="Leebens-Mack J."/>
            <person name="Jimenez L.E."/>
            <person name="Osbourn A."/>
            <person name="Sattely E.S."/>
        </authorList>
    </citation>
    <scope>NUCLEOTIDE SEQUENCE [LARGE SCALE GENOMIC DNA]</scope>
    <source>
        <strain evidence="2">cv. JPN11</strain>
        <tissue evidence="1">Leaf</tissue>
    </source>
</reference>
<evidence type="ECO:0000313" key="2">
    <source>
        <dbReference type="Proteomes" id="UP001164539"/>
    </source>
</evidence>
<accession>A0ACC1XUD5</accession>
<organism evidence="1 2">
    <name type="scientific">Melia azedarach</name>
    <name type="common">Chinaberry tree</name>
    <dbReference type="NCBI Taxonomy" id="155640"/>
    <lineage>
        <taxon>Eukaryota</taxon>
        <taxon>Viridiplantae</taxon>
        <taxon>Streptophyta</taxon>
        <taxon>Embryophyta</taxon>
        <taxon>Tracheophyta</taxon>
        <taxon>Spermatophyta</taxon>
        <taxon>Magnoliopsida</taxon>
        <taxon>eudicotyledons</taxon>
        <taxon>Gunneridae</taxon>
        <taxon>Pentapetalae</taxon>
        <taxon>rosids</taxon>
        <taxon>malvids</taxon>
        <taxon>Sapindales</taxon>
        <taxon>Meliaceae</taxon>
        <taxon>Melia</taxon>
    </lineage>
</organism>
<keyword evidence="2" id="KW-1185">Reference proteome</keyword>
<evidence type="ECO:0000313" key="1">
    <source>
        <dbReference type="EMBL" id="KAJ4714329.1"/>
    </source>
</evidence>
<gene>
    <name evidence="1" type="ORF">OWV82_012831</name>
</gene>
<dbReference type="Proteomes" id="UP001164539">
    <property type="component" value="Chromosome 7"/>
</dbReference>
<protein>
    <submittedName>
        <fullName evidence="1">Cysteine proteinases superfamily protein</fullName>
    </submittedName>
</protein>
<proteinExistence type="predicted"/>